<dbReference type="AlphaFoldDB" id="A0A2H0BU02"/>
<sequence>MIKLNYVLDSYSLIAFFQNEKGANTVADLITEAQNGDLILFLHSVNWGEIYYTAYREKGVTAAQKVADTIRKLPILVIEDASLNFISGVATIKGKYSLAYADAFAIWLGLSKNAFLVTGDPEIIKVSKKENKLKVINIRE</sequence>
<dbReference type="EMBL" id="PCTA01000033">
    <property type="protein sequence ID" value="PIP61153.1"/>
    <property type="molecule type" value="Genomic_DNA"/>
</dbReference>
<comment type="caution">
    <text evidence="2">The sequence shown here is derived from an EMBL/GenBank/DDBJ whole genome shotgun (WGS) entry which is preliminary data.</text>
</comment>
<dbReference type="InterPro" id="IPR002716">
    <property type="entry name" value="PIN_dom"/>
</dbReference>
<feature type="domain" description="PIN" evidence="1">
    <location>
        <begin position="6"/>
        <end position="128"/>
    </location>
</feature>
<dbReference type="Proteomes" id="UP000231246">
    <property type="component" value="Unassembled WGS sequence"/>
</dbReference>
<gene>
    <name evidence="2" type="ORF">COW99_05160</name>
</gene>
<protein>
    <submittedName>
        <fullName evidence="2">VapC toxin family PIN domain ribonuclease</fullName>
    </submittedName>
</protein>
<dbReference type="Gene3D" id="3.40.50.1010">
    <property type="entry name" value="5'-nuclease"/>
    <property type="match status" value="1"/>
</dbReference>
<reference evidence="2 3" key="1">
    <citation type="submission" date="2017-09" db="EMBL/GenBank/DDBJ databases">
        <title>Depth-based differentiation of microbial function through sediment-hosted aquifers and enrichment of novel symbionts in the deep terrestrial subsurface.</title>
        <authorList>
            <person name="Probst A.J."/>
            <person name="Ladd B."/>
            <person name="Jarett J.K."/>
            <person name="Geller-Mcgrath D.E."/>
            <person name="Sieber C.M."/>
            <person name="Emerson J.B."/>
            <person name="Anantharaman K."/>
            <person name="Thomas B.C."/>
            <person name="Malmstrom R."/>
            <person name="Stieglmeier M."/>
            <person name="Klingl A."/>
            <person name="Woyke T."/>
            <person name="Ryan C.M."/>
            <person name="Banfield J.F."/>
        </authorList>
    </citation>
    <scope>NUCLEOTIDE SEQUENCE [LARGE SCALE GENOMIC DNA]</scope>
    <source>
        <strain evidence="2">CG22_combo_CG10-13_8_21_14_all_38_20</strain>
    </source>
</reference>
<accession>A0A2H0BU02</accession>
<evidence type="ECO:0000259" key="1">
    <source>
        <dbReference type="Pfam" id="PF01850"/>
    </source>
</evidence>
<dbReference type="SUPFAM" id="SSF88723">
    <property type="entry name" value="PIN domain-like"/>
    <property type="match status" value="1"/>
</dbReference>
<dbReference type="InterPro" id="IPR029060">
    <property type="entry name" value="PIN-like_dom_sf"/>
</dbReference>
<evidence type="ECO:0000313" key="3">
    <source>
        <dbReference type="Proteomes" id="UP000231246"/>
    </source>
</evidence>
<proteinExistence type="predicted"/>
<organism evidence="2 3">
    <name type="scientific">Candidatus Roizmanbacteria bacterium CG22_combo_CG10-13_8_21_14_all_38_20</name>
    <dbReference type="NCBI Taxonomy" id="1974862"/>
    <lineage>
        <taxon>Bacteria</taxon>
        <taxon>Candidatus Roizmaniibacteriota</taxon>
    </lineage>
</organism>
<dbReference type="Pfam" id="PF01850">
    <property type="entry name" value="PIN"/>
    <property type="match status" value="1"/>
</dbReference>
<evidence type="ECO:0000313" key="2">
    <source>
        <dbReference type="EMBL" id="PIP61153.1"/>
    </source>
</evidence>
<dbReference type="CDD" id="cd18689">
    <property type="entry name" value="PIN_VapC-like"/>
    <property type="match status" value="1"/>
</dbReference>
<name>A0A2H0BU02_9BACT</name>